<name>A0A7V8NRG6_9BACT</name>
<evidence type="ECO:0000313" key="2">
    <source>
        <dbReference type="EMBL" id="MBA0086138.1"/>
    </source>
</evidence>
<sequence length="348" mass="37341">LLILRLLGRQVQTAMSGVPGVVDLSMEQQTDIPTLNIRPDPARVARYSLPAGEVSDRIETALLGTEVGRIYEGQVNFPLVAKYEDPRRPGDGEDTLAGIREMLLDTPSGPRIPLASVATIQEDRSPNFIMREGVQRRIVVQCNVSGRDLRGTVQEIQQRIGRAVKLPEGYRIEYGGQFESLEHARQRLTLLGFGVIAGIFLILGTAFSSYKDALIIMLNLPLALVGGVAGVFIAGGVLSLASIVGFITLFGIATRNGIMMISHIRNLYESSGADLRAAVMRGASERVAPILMTALAAGLALVPIALGMGQPGSEIQAPMAIVIFFGLLTSTALNMVVVPAAYYRFGAR</sequence>
<keyword evidence="1" id="KW-0812">Transmembrane</keyword>
<dbReference type="InterPro" id="IPR027463">
    <property type="entry name" value="AcrB_DN_DC_subdom"/>
</dbReference>
<feature type="non-terminal residue" evidence="2">
    <location>
        <position position="1"/>
    </location>
</feature>
<keyword evidence="3" id="KW-1185">Reference proteome</keyword>
<accession>A0A7V8NRG6</accession>
<dbReference type="AlphaFoldDB" id="A0A7V8NRG6"/>
<dbReference type="SUPFAM" id="SSF82714">
    <property type="entry name" value="Multidrug efflux transporter AcrB TolC docking domain, DN and DC subdomains"/>
    <property type="match status" value="1"/>
</dbReference>
<protein>
    <submittedName>
        <fullName evidence="2">Efflux RND transporter permease subunit</fullName>
    </submittedName>
</protein>
<evidence type="ECO:0000313" key="3">
    <source>
        <dbReference type="Proteomes" id="UP000567293"/>
    </source>
</evidence>
<dbReference type="PANTHER" id="PTHR32063:SF4">
    <property type="entry name" value="SLR6043 PROTEIN"/>
    <property type="match status" value="1"/>
</dbReference>
<dbReference type="GO" id="GO:0005886">
    <property type="term" value="C:plasma membrane"/>
    <property type="evidence" value="ECO:0007669"/>
    <property type="project" value="TreeGrafter"/>
</dbReference>
<dbReference type="Gene3D" id="3.30.70.1440">
    <property type="entry name" value="Multidrug efflux transporter AcrB pore domain"/>
    <property type="match status" value="1"/>
</dbReference>
<reference evidence="2" key="1">
    <citation type="submission" date="2020-06" db="EMBL/GenBank/DDBJ databases">
        <title>Legume-microbial interactions unlock mineral nutrients during tropical forest succession.</title>
        <authorList>
            <person name="Epihov D.Z."/>
        </authorList>
    </citation>
    <scope>NUCLEOTIDE SEQUENCE [LARGE SCALE GENOMIC DNA]</scope>
    <source>
        <strain evidence="2">Pan2503</strain>
    </source>
</reference>
<comment type="caution">
    <text evidence="2">The sequence shown here is derived from an EMBL/GenBank/DDBJ whole genome shotgun (WGS) entry which is preliminary data.</text>
</comment>
<feature type="transmembrane region" description="Helical" evidence="1">
    <location>
        <begin position="188"/>
        <end position="210"/>
    </location>
</feature>
<dbReference type="InterPro" id="IPR001036">
    <property type="entry name" value="Acrflvin-R"/>
</dbReference>
<keyword evidence="1" id="KW-0472">Membrane</keyword>
<feature type="transmembrane region" description="Helical" evidence="1">
    <location>
        <begin position="290"/>
        <end position="308"/>
    </location>
</feature>
<dbReference type="Pfam" id="PF00873">
    <property type="entry name" value="ACR_tran"/>
    <property type="match status" value="1"/>
</dbReference>
<dbReference type="PANTHER" id="PTHR32063">
    <property type="match status" value="1"/>
</dbReference>
<feature type="transmembrane region" description="Helical" evidence="1">
    <location>
        <begin position="320"/>
        <end position="343"/>
    </location>
</feature>
<dbReference type="Gene3D" id="1.20.1640.10">
    <property type="entry name" value="Multidrug efflux transporter AcrB transmembrane domain"/>
    <property type="match status" value="1"/>
</dbReference>
<feature type="transmembrane region" description="Helical" evidence="1">
    <location>
        <begin position="222"/>
        <end position="252"/>
    </location>
</feature>
<keyword evidence="1" id="KW-1133">Transmembrane helix</keyword>
<proteinExistence type="predicted"/>
<evidence type="ECO:0000256" key="1">
    <source>
        <dbReference type="SAM" id="Phobius"/>
    </source>
</evidence>
<dbReference type="SUPFAM" id="SSF82866">
    <property type="entry name" value="Multidrug efflux transporter AcrB transmembrane domain"/>
    <property type="match status" value="1"/>
</dbReference>
<dbReference type="GO" id="GO:0042910">
    <property type="term" value="F:xenobiotic transmembrane transporter activity"/>
    <property type="evidence" value="ECO:0007669"/>
    <property type="project" value="TreeGrafter"/>
</dbReference>
<gene>
    <name evidence="2" type="ORF">HRJ53_14215</name>
</gene>
<organism evidence="2 3">
    <name type="scientific">Candidatus Acidiferrum panamense</name>
    <dbReference type="NCBI Taxonomy" id="2741543"/>
    <lineage>
        <taxon>Bacteria</taxon>
        <taxon>Pseudomonadati</taxon>
        <taxon>Acidobacteriota</taxon>
        <taxon>Terriglobia</taxon>
        <taxon>Candidatus Acidiferrales</taxon>
        <taxon>Candidatus Acidiferrum</taxon>
    </lineage>
</organism>
<dbReference type="EMBL" id="JACDQQ010001369">
    <property type="protein sequence ID" value="MBA0086138.1"/>
    <property type="molecule type" value="Genomic_DNA"/>
</dbReference>
<dbReference type="Proteomes" id="UP000567293">
    <property type="component" value="Unassembled WGS sequence"/>
</dbReference>
<dbReference type="Gene3D" id="3.30.2090.10">
    <property type="entry name" value="Multidrug efflux transporter AcrB TolC docking domain, DN and DC subdomains"/>
    <property type="match status" value="1"/>
</dbReference>